<protein>
    <submittedName>
        <fullName evidence="2">IclR helix-turn-helix domain-containing protein</fullName>
    </submittedName>
</protein>
<dbReference type="GO" id="GO:0003677">
    <property type="term" value="F:DNA binding"/>
    <property type="evidence" value="ECO:0007669"/>
    <property type="project" value="InterPro"/>
</dbReference>
<dbReference type="InterPro" id="IPR036388">
    <property type="entry name" value="WH-like_DNA-bd_sf"/>
</dbReference>
<evidence type="ECO:0000313" key="3">
    <source>
        <dbReference type="Proteomes" id="UP000185192"/>
    </source>
</evidence>
<dbReference type="Gene3D" id="1.10.10.10">
    <property type="entry name" value="Winged helix-like DNA-binding domain superfamily/Winged helix DNA-binding domain"/>
    <property type="match status" value="1"/>
</dbReference>
<evidence type="ECO:0000259" key="1">
    <source>
        <dbReference type="Pfam" id="PF09339"/>
    </source>
</evidence>
<dbReference type="InterPro" id="IPR036390">
    <property type="entry name" value="WH_DNA-bd_sf"/>
</dbReference>
<name>A0A1N6CXS3_9SPHN</name>
<dbReference type="RefSeq" id="WP_159437038.1">
    <property type="nucleotide sequence ID" value="NZ_FSQW01000001.1"/>
</dbReference>
<accession>A0A1N6CXS3</accession>
<dbReference type="Pfam" id="PF09339">
    <property type="entry name" value="HTH_IclR"/>
    <property type="match status" value="1"/>
</dbReference>
<proteinExistence type="predicted"/>
<organism evidence="2 3">
    <name type="scientific">Parasphingorhabdus marina DSM 22363</name>
    <dbReference type="NCBI Taxonomy" id="1123272"/>
    <lineage>
        <taxon>Bacteria</taxon>
        <taxon>Pseudomonadati</taxon>
        <taxon>Pseudomonadota</taxon>
        <taxon>Alphaproteobacteria</taxon>
        <taxon>Sphingomonadales</taxon>
        <taxon>Sphingomonadaceae</taxon>
        <taxon>Parasphingorhabdus</taxon>
    </lineage>
</organism>
<dbReference type="EMBL" id="FSQW01000001">
    <property type="protein sequence ID" value="SIN63361.1"/>
    <property type="molecule type" value="Genomic_DNA"/>
</dbReference>
<evidence type="ECO:0000313" key="2">
    <source>
        <dbReference type="EMBL" id="SIN63361.1"/>
    </source>
</evidence>
<dbReference type="GO" id="GO:0006355">
    <property type="term" value="P:regulation of DNA-templated transcription"/>
    <property type="evidence" value="ECO:0007669"/>
    <property type="project" value="InterPro"/>
</dbReference>
<keyword evidence="3" id="KW-1185">Reference proteome</keyword>
<dbReference type="InterPro" id="IPR005471">
    <property type="entry name" value="Tscrpt_reg_IclR_N"/>
</dbReference>
<dbReference type="SUPFAM" id="SSF46785">
    <property type="entry name" value="Winged helix' DNA-binding domain"/>
    <property type="match status" value="1"/>
</dbReference>
<reference evidence="3" key="1">
    <citation type="submission" date="2016-11" db="EMBL/GenBank/DDBJ databases">
        <authorList>
            <person name="Varghese N."/>
            <person name="Submissions S."/>
        </authorList>
    </citation>
    <scope>NUCLEOTIDE SEQUENCE [LARGE SCALE GENOMIC DNA]</scope>
    <source>
        <strain evidence="3">DSM 22363</strain>
    </source>
</reference>
<sequence>MKYSDKADRNQNAVSNHESADPIKDLAKMILLQNRKRKQFMQQLDWGEPGWDLLLDLFVAESERMDSSATALAERNNMPLSSVRRYLALLVERGLLTQASANEPNWRLTQTAKHGLVSWVRDAIGSMANHR</sequence>
<feature type="domain" description="HTH iclR-type" evidence="1">
    <location>
        <begin position="54"/>
        <end position="98"/>
    </location>
</feature>
<dbReference type="OrthoDB" id="7594920at2"/>
<gene>
    <name evidence="2" type="ORF">SAMN02745824_1222</name>
</gene>
<dbReference type="AlphaFoldDB" id="A0A1N6CXS3"/>
<dbReference type="Proteomes" id="UP000185192">
    <property type="component" value="Unassembled WGS sequence"/>
</dbReference>